<dbReference type="Gene3D" id="1.10.530.10">
    <property type="match status" value="1"/>
</dbReference>
<dbReference type="Proteomes" id="UP000388235">
    <property type="component" value="Chromosome"/>
</dbReference>
<feature type="domain" description="Transglycosylase SLT" evidence="1">
    <location>
        <begin position="2"/>
        <end position="181"/>
    </location>
</feature>
<dbReference type="CDD" id="cd00442">
    <property type="entry name" value="Lyz-like"/>
    <property type="match status" value="1"/>
</dbReference>
<evidence type="ECO:0000313" key="2">
    <source>
        <dbReference type="EMBL" id="QGG81280.1"/>
    </source>
</evidence>
<accession>A0A5Q2QHG2</accession>
<name>A0A5Q2QHG2_9GAMM</name>
<sequence>MTLMVLLVGCANTAPPRNQSNACDIFKSKDGWYDATADATKKWGISEGTILAFMRQESSFVHNARPPRKKILWVIPGPRASNAFGYAQAKTGTWAEYKKEANWGADRDNFRDAADFIGWYNARSARSVGISRRNAKHLYYAYHEGMGGYKRGTYKKKRWLQNVASSVASRAQTYDRQLAGCRDSLKRSFWPF</sequence>
<protein>
    <recommendedName>
        <fullName evidence="1">Transglycosylase SLT domain-containing protein</fullName>
    </recommendedName>
</protein>
<evidence type="ECO:0000313" key="3">
    <source>
        <dbReference type="Proteomes" id="UP000388235"/>
    </source>
</evidence>
<dbReference type="Pfam" id="PF19489">
    <property type="entry name" value="SLT_4"/>
    <property type="match status" value="1"/>
</dbReference>
<reference evidence="2 3" key="1">
    <citation type="submission" date="2019-11" db="EMBL/GenBank/DDBJ databases">
        <authorList>
            <person name="Khan S.A."/>
            <person name="Jeon C.O."/>
            <person name="Chun B.H."/>
        </authorList>
    </citation>
    <scope>NUCLEOTIDE SEQUENCE [LARGE SCALE GENOMIC DNA]</scope>
    <source>
        <strain evidence="2 3">IMCC 1097</strain>
    </source>
</reference>
<dbReference type="InterPro" id="IPR045795">
    <property type="entry name" value="SLT_4"/>
</dbReference>
<organism evidence="2 3">
    <name type="scientific">Litorivicinus lipolyticus</name>
    <dbReference type="NCBI Taxonomy" id="418701"/>
    <lineage>
        <taxon>Bacteria</taxon>
        <taxon>Pseudomonadati</taxon>
        <taxon>Pseudomonadota</taxon>
        <taxon>Gammaproteobacteria</taxon>
        <taxon>Oceanospirillales</taxon>
        <taxon>Litorivicinaceae</taxon>
        <taxon>Litorivicinus</taxon>
    </lineage>
</organism>
<dbReference type="EMBL" id="CP045871">
    <property type="protein sequence ID" value="QGG81280.1"/>
    <property type="molecule type" value="Genomic_DNA"/>
</dbReference>
<gene>
    <name evidence="2" type="ORF">GH975_05410</name>
</gene>
<proteinExistence type="predicted"/>
<keyword evidence="3" id="KW-1185">Reference proteome</keyword>
<dbReference type="KEGG" id="llp:GH975_05410"/>
<dbReference type="SUPFAM" id="SSF53955">
    <property type="entry name" value="Lysozyme-like"/>
    <property type="match status" value="1"/>
</dbReference>
<evidence type="ECO:0000259" key="1">
    <source>
        <dbReference type="Pfam" id="PF19489"/>
    </source>
</evidence>
<dbReference type="InterPro" id="IPR023346">
    <property type="entry name" value="Lysozyme-like_dom_sf"/>
</dbReference>
<dbReference type="OrthoDB" id="9789144at2"/>
<dbReference type="AlphaFoldDB" id="A0A5Q2QHG2"/>